<evidence type="ECO:0000256" key="1">
    <source>
        <dbReference type="ARBA" id="ARBA00022723"/>
    </source>
</evidence>
<sequence>MAGENGIDDGDSQKLQPLLSVDADGECMCYKKTSELEQTIGCITCGLPGHLYCLRVFPDTVREIVKYVCRDCSDNVLKWSSGLAGRQRPGCQN</sequence>
<reference evidence="4" key="1">
    <citation type="submission" date="2023-03" db="EMBL/GenBank/DDBJ databases">
        <authorList>
            <person name="Julca I."/>
        </authorList>
    </citation>
    <scope>NUCLEOTIDE SEQUENCE</scope>
</reference>
<proteinExistence type="predicted"/>
<dbReference type="Gene3D" id="3.30.40.10">
    <property type="entry name" value="Zinc/RING finger domain, C3HC4 (zinc finger)"/>
    <property type="match status" value="1"/>
</dbReference>
<evidence type="ECO:0000313" key="4">
    <source>
        <dbReference type="EMBL" id="CAI9105984.1"/>
    </source>
</evidence>
<keyword evidence="3" id="KW-0862">Zinc</keyword>
<dbReference type="AlphaFoldDB" id="A0AAV1DG26"/>
<protein>
    <submittedName>
        <fullName evidence="4">OLC1v1005032C1</fullName>
    </submittedName>
</protein>
<keyword evidence="5" id="KW-1185">Reference proteome</keyword>
<dbReference type="EMBL" id="OX459122">
    <property type="protein sequence ID" value="CAI9105984.1"/>
    <property type="molecule type" value="Genomic_DNA"/>
</dbReference>
<evidence type="ECO:0000313" key="5">
    <source>
        <dbReference type="Proteomes" id="UP001161247"/>
    </source>
</evidence>
<accession>A0AAV1DG26</accession>
<dbReference type="InterPro" id="IPR013083">
    <property type="entry name" value="Znf_RING/FYVE/PHD"/>
</dbReference>
<organism evidence="4 5">
    <name type="scientific">Oldenlandia corymbosa var. corymbosa</name>
    <dbReference type="NCBI Taxonomy" id="529605"/>
    <lineage>
        <taxon>Eukaryota</taxon>
        <taxon>Viridiplantae</taxon>
        <taxon>Streptophyta</taxon>
        <taxon>Embryophyta</taxon>
        <taxon>Tracheophyta</taxon>
        <taxon>Spermatophyta</taxon>
        <taxon>Magnoliopsida</taxon>
        <taxon>eudicotyledons</taxon>
        <taxon>Gunneridae</taxon>
        <taxon>Pentapetalae</taxon>
        <taxon>asterids</taxon>
        <taxon>lamiids</taxon>
        <taxon>Gentianales</taxon>
        <taxon>Rubiaceae</taxon>
        <taxon>Rubioideae</taxon>
        <taxon>Spermacoceae</taxon>
        <taxon>Hedyotis-Oldenlandia complex</taxon>
        <taxon>Oldenlandia</taxon>
    </lineage>
</organism>
<dbReference type="SUPFAM" id="SSF57903">
    <property type="entry name" value="FYVE/PHD zinc finger"/>
    <property type="match status" value="1"/>
</dbReference>
<dbReference type="InterPro" id="IPR011011">
    <property type="entry name" value="Znf_FYVE_PHD"/>
</dbReference>
<evidence type="ECO:0000256" key="2">
    <source>
        <dbReference type="ARBA" id="ARBA00022771"/>
    </source>
</evidence>
<dbReference type="GO" id="GO:0008270">
    <property type="term" value="F:zinc ion binding"/>
    <property type="evidence" value="ECO:0007669"/>
    <property type="project" value="UniProtKB-KW"/>
</dbReference>
<keyword evidence="1" id="KW-0479">Metal-binding</keyword>
<evidence type="ECO:0000256" key="3">
    <source>
        <dbReference type="ARBA" id="ARBA00022833"/>
    </source>
</evidence>
<dbReference type="Proteomes" id="UP001161247">
    <property type="component" value="Chromosome 5"/>
</dbReference>
<dbReference type="CDD" id="cd15489">
    <property type="entry name" value="PHD_SF"/>
    <property type="match status" value="1"/>
</dbReference>
<keyword evidence="2" id="KW-0863">Zinc-finger</keyword>
<gene>
    <name evidence="4" type="ORF">OLC1_LOCUS14573</name>
</gene>
<name>A0AAV1DG26_OLDCO</name>